<evidence type="ECO:0000313" key="3">
    <source>
        <dbReference type="EMBL" id="AXT46656.1"/>
    </source>
</evidence>
<dbReference type="InterPro" id="IPR027417">
    <property type="entry name" value="P-loop_NTPase"/>
</dbReference>
<organism evidence="3 4">
    <name type="scientific">Chromobacterium rhizoryzae</name>
    <dbReference type="NCBI Taxonomy" id="1778675"/>
    <lineage>
        <taxon>Bacteria</taxon>
        <taxon>Pseudomonadati</taxon>
        <taxon>Pseudomonadota</taxon>
        <taxon>Betaproteobacteria</taxon>
        <taxon>Neisseriales</taxon>
        <taxon>Chromobacteriaceae</taxon>
        <taxon>Chromobacterium</taxon>
    </lineage>
</organism>
<keyword evidence="1" id="KW-1133">Transmembrane helix</keyword>
<dbReference type="AlphaFoldDB" id="A0AAD0RQV6"/>
<name>A0AAD0RQV6_9NEIS</name>
<dbReference type="Pfam" id="PF05707">
    <property type="entry name" value="Zot"/>
    <property type="match status" value="1"/>
</dbReference>
<sequence length="310" mass="35782">MSVYFITGHLGGGKGVQSVGRLISYAEQGRRIAGNVEINLEKLCQNPRSKQSYIRLPDIPTSDDLHALGLGSETRAEDTFGALVLDECAVFLNSRDWQEKGRRSIMAWLVHARKFRWDVFIQIQDVDALDSQIRKLLHEYTVDCLRLDKLSIPIVTRLTGLRPPKFFVARVFYGRMNPPVRADTWYTSGKRAFDAYDTEQVIMDESDDGTYCMLPEWHRVGRYMPPPKTFMEKCHAGLTKAIVFFLRALMVIPYILVVRKQRGLGAIQEKIRRDRFQPARVMPMNLSLFARHSHDISRRSYLRIFQQKGV</sequence>
<dbReference type="EMBL" id="CP031968">
    <property type="protein sequence ID" value="AXT46656.1"/>
    <property type="molecule type" value="Genomic_DNA"/>
</dbReference>
<reference evidence="3 4" key="1">
    <citation type="submission" date="2018-08" db="EMBL/GenBank/DDBJ databases">
        <title>Complete genome sequence of JP2-74.</title>
        <authorList>
            <person name="Wu L."/>
        </authorList>
    </citation>
    <scope>NUCLEOTIDE SEQUENCE [LARGE SCALE GENOMIC DNA]</scope>
    <source>
        <strain evidence="3 4">JP2-74</strain>
    </source>
</reference>
<proteinExistence type="predicted"/>
<keyword evidence="4" id="KW-1185">Reference proteome</keyword>
<dbReference type="Gene3D" id="3.40.50.300">
    <property type="entry name" value="P-loop containing nucleotide triphosphate hydrolases"/>
    <property type="match status" value="1"/>
</dbReference>
<evidence type="ECO:0000313" key="4">
    <source>
        <dbReference type="Proteomes" id="UP000259465"/>
    </source>
</evidence>
<dbReference type="KEGG" id="crz:D1345_10835"/>
<keyword evidence="1" id="KW-0812">Transmembrane</keyword>
<evidence type="ECO:0000259" key="2">
    <source>
        <dbReference type="Pfam" id="PF05707"/>
    </source>
</evidence>
<evidence type="ECO:0000256" key="1">
    <source>
        <dbReference type="SAM" id="Phobius"/>
    </source>
</evidence>
<feature type="transmembrane region" description="Helical" evidence="1">
    <location>
        <begin position="237"/>
        <end position="257"/>
    </location>
</feature>
<dbReference type="Proteomes" id="UP000259465">
    <property type="component" value="Chromosome"/>
</dbReference>
<dbReference type="InterPro" id="IPR008900">
    <property type="entry name" value="Zot_N"/>
</dbReference>
<feature type="domain" description="Zona occludens toxin N-terminal" evidence="2">
    <location>
        <begin position="2"/>
        <end position="153"/>
    </location>
</feature>
<accession>A0AAD0RQV6</accession>
<protein>
    <recommendedName>
        <fullName evidence="2">Zona occludens toxin N-terminal domain-containing protein</fullName>
    </recommendedName>
</protein>
<gene>
    <name evidence="3" type="ORF">D1345_10835</name>
</gene>
<keyword evidence="1" id="KW-0472">Membrane</keyword>
<dbReference type="RefSeq" id="WP_118267664.1">
    <property type="nucleotide sequence ID" value="NZ_CP031968.1"/>
</dbReference>